<dbReference type="PANTHER" id="PTHR46361:SF3">
    <property type="entry name" value="ELECTRON CARRIER_ PROTEIN DISULFIDE OXIDOREDUCTASE"/>
    <property type="match status" value="1"/>
</dbReference>
<accession>A0A8J7DZG2</accession>
<dbReference type="PROSITE" id="PS51257">
    <property type="entry name" value="PROKAR_LIPOPROTEIN"/>
    <property type="match status" value="1"/>
</dbReference>
<evidence type="ECO:0000313" key="4">
    <source>
        <dbReference type="Proteomes" id="UP000654482"/>
    </source>
</evidence>
<feature type="chain" id="PRO_5035293657" evidence="1">
    <location>
        <begin position="27"/>
        <end position="280"/>
    </location>
</feature>
<feature type="signal peptide" evidence="1">
    <location>
        <begin position="1"/>
        <end position="26"/>
    </location>
</feature>
<dbReference type="PANTHER" id="PTHR46361">
    <property type="entry name" value="ELECTRON CARRIER/ PROTEIN DISULFIDE OXIDOREDUCTASE"/>
    <property type="match status" value="1"/>
</dbReference>
<evidence type="ECO:0000259" key="2">
    <source>
        <dbReference type="Pfam" id="PF04784"/>
    </source>
</evidence>
<organism evidence="3 4">
    <name type="scientific">Lusitaniella coriacea LEGE 07157</name>
    <dbReference type="NCBI Taxonomy" id="945747"/>
    <lineage>
        <taxon>Bacteria</taxon>
        <taxon>Bacillati</taxon>
        <taxon>Cyanobacteriota</taxon>
        <taxon>Cyanophyceae</taxon>
        <taxon>Spirulinales</taxon>
        <taxon>Lusitaniellaceae</taxon>
        <taxon>Lusitaniella</taxon>
    </lineage>
</organism>
<evidence type="ECO:0000313" key="3">
    <source>
        <dbReference type="EMBL" id="MBE9117318.1"/>
    </source>
</evidence>
<evidence type="ECO:0000256" key="1">
    <source>
        <dbReference type="SAM" id="SignalP"/>
    </source>
</evidence>
<reference evidence="3" key="1">
    <citation type="submission" date="2020-10" db="EMBL/GenBank/DDBJ databases">
        <authorList>
            <person name="Castelo-Branco R."/>
            <person name="Eusebio N."/>
            <person name="Adriana R."/>
            <person name="Vieira A."/>
            <person name="Brugerolle De Fraissinette N."/>
            <person name="Rezende De Castro R."/>
            <person name="Schneider M.P."/>
            <person name="Vasconcelos V."/>
            <person name="Leao P.N."/>
        </authorList>
    </citation>
    <scope>NUCLEOTIDE SEQUENCE</scope>
    <source>
        <strain evidence="3">LEGE 07157</strain>
    </source>
</reference>
<dbReference type="AlphaFoldDB" id="A0A8J7DZG2"/>
<gene>
    <name evidence="3" type="ORF">IQ249_15575</name>
</gene>
<keyword evidence="1" id="KW-0732">Signal</keyword>
<protein>
    <submittedName>
        <fullName evidence="3">DUF547 domain-containing protein</fullName>
    </submittedName>
</protein>
<name>A0A8J7DZG2_9CYAN</name>
<dbReference type="Proteomes" id="UP000654482">
    <property type="component" value="Unassembled WGS sequence"/>
</dbReference>
<dbReference type="Pfam" id="PF04784">
    <property type="entry name" value="DUF547"/>
    <property type="match status" value="1"/>
</dbReference>
<dbReference type="InterPro" id="IPR006869">
    <property type="entry name" value="DUF547"/>
</dbReference>
<proteinExistence type="predicted"/>
<dbReference type="EMBL" id="JADEWZ010000023">
    <property type="protein sequence ID" value="MBE9117318.1"/>
    <property type="molecule type" value="Genomic_DNA"/>
</dbReference>
<feature type="domain" description="DUF547" evidence="2">
    <location>
        <begin position="90"/>
        <end position="194"/>
    </location>
</feature>
<keyword evidence="4" id="KW-1185">Reference proteome</keyword>
<sequence>MVKTLALLSALLLVSGCTGSLPFTQAEINNSPTANAEMGSDSFNYDDFAGVLKTHVNEQGWVDYEGLQSNRQQLDKFVVAMSQVPSGTYEGWNEREKIAFLINAYNAFTLQSIIDQDPLKKSIREIPGVWKIRKFSLAGQEKTLDNIEHQILREKFNEPRIHAALVCAAVSCPPLRTEPYTAAQLDFQLDEQVRIWLARPQGLQIEREREKVSISAIFDWFGEDWVPSYGVKEKFSGNERQRATLNFISRYISPVEAQYLEEGNYELNYLDYDWSLNRQN</sequence>
<comment type="caution">
    <text evidence="3">The sequence shown here is derived from an EMBL/GenBank/DDBJ whole genome shotgun (WGS) entry which is preliminary data.</text>
</comment>